<comment type="caution">
    <text evidence="5">The sequence shown here is derived from an EMBL/GenBank/DDBJ whole genome shotgun (WGS) entry which is preliminary data.</text>
</comment>
<dbReference type="OMA" id="FQHEYQK"/>
<dbReference type="InterPro" id="IPR015943">
    <property type="entry name" value="WD40/YVTN_repeat-like_dom_sf"/>
</dbReference>
<dbReference type="OrthoDB" id="128867at2759"/>
<dbReference type="EMBL" id="CM035408">
    <property type="protein sequence ID" value="KAH7442127.1"/>
    <property type="molecule type" value="Genomic_DNA"/>
</dbReference>
<feature type="compositionally biased region" description="Basic and acidic residues" evidence="4">
    <location>
        <begin position="340"/>
        <end position="354"/>
    </location>
</feature>
<feature type="region of interest" description="Disordered" evidence="4">
    <location>
        <begin position="332"/>
        <end position="354"/>
    </location>
</feature>
<proteinExistence type="predicted"/>
<feature type="repeat" description="WD" evidence="3">
    <location>
        <begin position="438"/>
        <end position="461"/>
    </location>
</feature>
<dbReference type="PROSITE" id="PS50082">
    <property type="entry name" value="WD_REPEATS_2"/>
    <property type="match status" value="1"/>
</dbReference>
<organism evidence="5 6">
    <name type="scientific">Ceratopteris richardii</name>
    <name type="common">Triangle waterfern</name>
    <dbReference type="NCBI Taxonomy" id="49495"/>
    <lineage>
        <taxon>Eukaryota</taxon>
        <taxon>Viridiplantae</taxon>
        <taxon>Streptophyta</taxon>
        <taxon>Embryophyta</taxon>
        <taxon>Tracheophyta</taxon>
        <taxon>Polypodiopsida</taxon>
        <taxon>Polypodiidae</taxon>
        <taxon>Polypodiales</taxon>
        <taxon>Pteridineae</taxon>
        <taxon>Pteridaceae</taxon>
        <taxon>Parkerioideae</taxon>
        <taxon>Ceratopteris</taxon>
    </lineage>
</organism>
<gene>
    <name evidence="5" type="ORF">KP509_03G072100</name>
</gene>
<evidence type="ECO:0000256" key="1">
    <source>
        <dbReference type="ARBA" id="ARBA00022574"/>
    </source>
</evidence>
<dbReference type="PANTHER" id="PTHR44472">
    <property type="entry name" value="DDB1- AND CUL4-ASSOCIATED FACTOR 4-RELATED"/>
    <property type="match status" value="1"/>
</dbReference>
<protein>
    <submittedName>
        <fullName evidence="5">Uncharacterized protein</fullName>
    </submittedName>
</protein>
<dbReference type="SMART" id="SM00320">
    <property type="entry name" value="WD40"/>
    <property type="match status" value="2"/>
</dbReference>
<evidence type="ECO:0000256" key="2">
    <source>
        <dbReference type="ARBA" id="ARBA00022737"/>
    </source>
</evidence>
<dbReference type="AlphaFoldDB" id="A0A8T2V3Y7"/>
<dbReference type="Proteomes" id="UP000825935">
    <property type="component" value="Chromosome 3"/>
</dbReference>
<evidence type="ECO:0000313" key="6">
    <source>
        <dbReference type="Proteomes" id="UP000825935"/>
    </source>
</evidence>
<accession>A0A8T2V3Y7</accession>
<sequence length="506" mass="56000">MPPPRELPGFYYDAEKNRYFPVKPYCCPNQSKSQLGKQAPLEEKIESEIIPDVDNNALQILFDREIGNPHRASAFQKEYMKIKAHKPRIWSYGPTSCADGAVEEIITCIQTEEGLKRANIIVWGDSKGFLGVSEVFRPGFTDDRSPIEEPKCIFPCSQELTSVSAYLPPCLAPVHLSRKSSSKITAIKKLKTINEVDNESLIYTTLGSGFQGGTLHIFKCCDTDDGFDQQILSATCAVMDCSVWTASYASPEKATLGTSEGAAVVELERSVLRWLIRSQSDILSQECDLQGNLVFCGFRNGYISMIDMRAPSSMPKRMPSMHDRSNTTSSVLTFSKARSKKSEKGNKNLIHAKKENRPFRDKATEIAKNFTECMRMNSAVCSLLLLRSDESYLLASAMNGDIYLWDRRHLGKGPVLTYKGNQNSYLPLCLGVDASEALLASGGEDAAVRIWSLHSGKLLQIISQLPAIVYNFSTPTNSTSLSYAGAGCHAWKMWLGTSAGVMYLHG</sequence>
<dbReference type="PANTHER" id="PTHR44472:SF1">
    <property type="entry name" value="DDB1 AND CUL4 ASSOCIATED FACTOR 4"/>
    <property type="match status" value="1"/>
</dbReference>
<dbReference type="InterPro" id="IPR001680">
    <property type="entry name" value="WD40_rpt"/>
</dbReference>
<dbReference type="SUPFAM" id="SSF50978">
    <property type="entry name" value="WD40 repeat-like"/>
    <property type="match status" value="1"/>
</dbReference>
<name>A0A8T2V3Y7_CERRI</name>
<dbReference type="Pfam" id="PF23761">
    <property type="entry name" value="Beta-prop_DCAF4"/>
    <property type="match status" value="1"/>
</dbReference>
<dbReference type="InterPro" id="IPR036322">
    <property type="entry name" value="WD40_repeat_dom_sf"/>
</dbReference>
<evidence type="ECO:0000256" key="3">
    <source>
        <dbReference type="PROSITE-ProRule" id="PRU00221"/>
    </source>
</evidence>
<keyword evidence="6" id="KW-1185">Reference proteome</keyword>
<dbReference type="Gene3D" id="2.130.10.10">
    <property type="entry name" value="YVTN repeat-like/Quinoprotein amine dehydrogenase"/>
    <property type="match status" value="1"/>
</dbReference>
<keyword evidence="2" id="KW-0677">Repeat</keyword>
<keyword evidence="1 3" id="KW-0853">WD repeat</keyword>
<evidence type="ECO:0000313" key="5">
    <source>
        <dbReference type="EMBL" id="KAH7442122.1"/>
    </source>
</evidence>
<reference evidence="5" key="1">
    <citation type="submission" date="2021-08" db="EMBL/GenBank/DDBJ databases">
        <title>WGS assembly of Ceratopteris richardii.</title>
        <authorList>
            <person name="Marchant D.B."/>
            <person name="Chen G."/>
            <person name="Jenkins J."/>
            <person name="Shu S."/>
            <person name="Leebens-Mack J."/>
            <person name="Grimwood J."/>
            <person name="Schmutz J."/>
            <person name="Soltis P."/>
            <person name="Soltis D."/>
            <person name="Chen Z.-H."/>
        </authorList>
    </citation>
    <scope>NUCLEOTIDE SEQUENCE</scope>
    <source>
        <strain evidence="5">Whitten #5841</strain>
        <tissue evidence="5">Leaf</tissue>
    </source>
</reference>
<evidence type="ECO:0000256" key="4">
    <source>
        <dbReference type="SAM" id="MobiDB-lite"/>
    </source>
</evidence>
<dbReference type="InterPro" id="IPR052254">
    <property type="entry name" value="CUL4-DDB1_E3_ligase_receptor"/>
</dbReference>
<dbReference type="EMBL" id="CM035408">
    <property type="protein sequence ID" value="KAH7442122.1"/>
    <property type="molecule type" value="Genomic_DNA"/>
</dbReference>